<dbReference type="Pfam" id="PF01471">
    <property type="entry name" value="PG_binding_1"/>
    <property type="match status" value="1"/>
</dbReference>
<evidence type="ECO:0000259" key="5">
    <source>
        <dbReference type="Pfam" id="PF25995"/>
    </source>
</evidence>
<gene>
    <name evidence="6" type="ORF">CYY_005801</name>
</gene>
<protein>
    <recommendedName>
        <fullName evidence="8">Peptidoglycan binding-like domain-containing protein</fullName>
    </recommendedName>
</protein>
<feature type="region of interest" description="Disordered" evidence="2">
    <location>
        <begin position="35"/>
        <end position="143"/>
    </location>
</feature>
<evidence type="ECO:0000256" key="2">
    <source>
        <dbReference type="SAM" id="MobiDB-lite"/>
    </source>
</evidence>
<dbReference type="PANTHER" id="PTHR31011:SF2">
    <property type="entry name" value="PROTEIN STB2-RELATED"/>
    <property type="match status" value="1"/>
</dbReference>
<dbReference type="InterPro" id="IPR059025">
    <property type="entry name" value="STB6_N"/>
</dbReference>
<dbReference type="OrthoDB" id="19806at2759"/>
<feature type="transmembrane region" description="Helical" evidence="3">
    <location>
        <begin position="996"/>
        <end position="1018"/>
    </location>
</feature>
<evidence type="ECO:0000256" key="3">
    <source>
        <dbReference type="SAM" id="Phobius"/>
    </source>
</evidence>
<accession>A0A8J4PSW9</accession>
<dbReference type="InterPro" id="IPR002477">
    <property type="entry name" value="Peptidoglycan-bd-like"/>
</dbReference>
<dbReference type="InterPro" id="IPR038919">
    <property type="entry name" value="STB2/STB2"/>
</dbReference>
<evidence type="ECO:0000256" key="1">
    <source>
        <dbReference type="SAM" id="Coils"/>
    </source>
</evidence>
<feature type="compositionally biased region" description="Low complexity" evidence="2">
    <location>
        <begin position="125"/>
        <end position="143"/>
    </location>
</feature>
<dbReference type="Gene3D" id="1.10.101.10">
    <property type="entry name" value="PGBD-like superfamily/PGBD"/>
    <property type="match status" value="1"/>
</dbReference>
<feature type="compositionally biased region" description="Low complexity" evidence="2">
    <location>
        <begin position="295"/>
        <end position="329"/>
    </location>
</feature>
<evidence type="ECO:0000313" key="6">
    <source>
        <dbReference type="EMBL" id="KAF2072877.1"/>
    </source>
</evidence>
<proteinExistence type="predicted"/>
<keyword evidence="3" id="KW-1133">Transmembrane helix</keyword>
<feature type="compositionally biased region" description="Low complexity" evidence="2">
    <location>
        <begin position="214"/>
        <end position="225"/>
    </location>
</feature>
<organism evidence="6 7">
    <name type="scientific">Polysphondylium violaceum</name>
    <dbReference type="NCBI Taxonomy" id="133409"/>
    <lineage>
        <taxon>Eukaryota</taxon>
        <taxon>Amoebozoa</taxon>
        <taxon>Evosea</taxon>
        <taxon>Eumycetozoa</taxon>
        <taxon>Dictyostelia</taxon>
        <taxon>Dictyosteliales</taxon>
        <taxon>Dictyosteliaceae</taxon>
        <taxon>Polysphondylium</taxon>
    </lineage>
</organism>
<keyword evidence="3" id="KW-0812">Transmembrane</keyword>
<feature type="compositionally biased region" description="Basic and acidic residues" evidence="2">
    <location>
        <begin position="749"/>
        <end position="760"/>
    </location>
</feature>
<dbReference type="EMBL" id="AJWJ01000241">
    <property type="protein sequence ID" value="KAF2072877.1"/>
    <property type="molecule type" value="Genomic_DNA"/>
</dbReference>
<feature type="region of interest" description="Disordered" evidence="2">
    <location>
        <begin position="211"/>
        <end position="259"/>
    </location>
</feature>
<feature type="coiled-coil region" evidence="1">
    <location>
        <begin position="882"/>
        <end position="923"/>
    </location>
</feature>
<sequence>MSYTGNNSSSALNKSSTGITDEERLLIENINSKPFENSNFYDEDDGDDDDYGENDVNQGNNNNNKNSFIGNNRNNNSNRFSNFSSNNNDNSNLISSKKIFKENNNNNNNNNNDNNNQLTPNRKYSLGSGRQQQQQNPLLSPLSNLKKNINSVNTSFDSTANFDEEEDDMVIEEDPIEAELRKKMLSMLNSTTQNNSNNLLNSSCGMNPPCHGFDNSNSSSNIDSPSLDHDSNTVESPPLQSSQSTPPPPPPPQSSGLFSSTTGIRVKTKLKNFLNTSGQGVNSILSPKISLYNNSNNNSSNLGSSVNSTPTQQQQTSPVNHQQQEKQQPQPIPTSNKEEILTPSTKYVICERDRIRNLCKDNQFEVVFDFKIIREYKLYVVEEWIFKPNHQWTSVQYTGNHFDEITVSIIKPSTTLTPNQCKPIHNLISKPPNTSFYPIQTAYGNLLLANYDFTNQYNINLIDIPNGDFDTHIPTLKLNLSLKRLGCTPAKYQLSTEKLGNDASSLFFKLSGYSNTTLATVTNFVKELQAALAHLNYLPLLTKIDGQYDQKTINAVKAFQVDYNKTANGTSKASLLPTEGFLDLNTFKHITQSIYELKNKLESFGYKIVDDPVKYYIYFNSLIKEFQDSYRVYPDAPGKSILTFLKNTNIKISQQITKQDINVNNNSNNSNSNNNNNNNSKRNLDESFEEKDLIESNYNFPSDQDDDEDEDDEIYKEINNDGDQNNNNNNNNDDDDEIFNNPSSYYGDDDSKSEKFETQSEHSNFSENELYESARGGITIGHSKQFKQTQKPQQKTSPSSPNFAQSPNSNSLANSPNTGSPFIHPLKSNQFGKSIPDPKILNQNYPSSSSSPSKNNNNNSNNNTNLNSPELDLETLTEADEKEKLKQTIIRLESLVDQQQIQYSQLKEDFEELVESYSDLKEQSLKSIAIISTNEKIFTEIKNRWGKIVKKELPEIEDKINSNLDFVQSYSNRMKRLDDIVTSIQRKNERNVITSYLMSIASLIAVFFAYIIMIFGGIKRKWNPNTNNNNNINGNNNNGNESIQDFITKQKLKITELMDDLDIDETDSPSPSNIRKNL</sequence>
<evidence type="ECO:0008006" key="8">
    <source>
        <dbReference type="Google" id="ProtNLM"/>
    </source>
</evidence>
<evidence type="ECO:0000259" key="4">
    <source>
        <dbReference type="Pfam" id="PF01471"/>
    </source>
</evidence>
<feature type="compositionally biased region" description="Low complexity" evidence="2">
    <location>
        <begin position="664"/>
        <end position="680"/>
    </location>
</feature>
<reference evidence="6" key="1">
    <citation type="submission" date="2020-01" db="EMBL/GenBank/DDBJ databases">
        <title>Development of genomics and gene disruption for Polysphondylium violaceum indicates a role for the polyketide synthase stlB in stalk morphogenesis.</title>
        <authorList>
            <person name="Narita B."/>
            <person name="Kawabe Y."/>
            <person name="Kin K."/>
            <person name="Saito T."/>
            <person name="Gibbs R."/>
            <person name="Kuspa A."/>
            <person name="Muzny D."/>
            <person name="Queller D."/>
            <person name="Richards S."/>
            <person name="Strassman J."/>
            <person name="Sucgang R."/>
            <person name="Worley K."/>
            <person name="Schaap P."/>
        </authorList>
    </citation>
    <scope>NUCLEOTIDE SEQUENCE</scope>
    <source>
        <strain evidence="6">QSvi11</strain>
    </source>
</reference>
<feature type="compositionally biased region" description="Low complexity" evidence="2">
    <location>
        <begin position="721"/>
        <end position="731"/>
    </location>
</feature>
<keyword evidence="1" id="KW-0175">Coiled coil</keyword>
<feature type="region of interest" description="Disordered" evidence="2">
    <location>
        <begin position="784"/>
        <end position="870"/>
    </location>
</feature>
<dbReference type="SUPFAM" id="SSF47090">
    <property type="entry name" value="PGBD-like"/>
    <property type="match status" value="1"/>
</dbReference>
<evidence type="ECO:0000313" key="7">
    <source>
        <dbReference type="Proteomes" id="UP000695562"/>
    </source>
</evidence>
<feature type="compositionally biased region" description="Acidic residues" evidence="2">
    <location>
        <begin position="41"/>
        <end position="53"/>
    </location>
</feature>
<dbReference type="InterPro" id="IPR036365">
    <property type="entry name" value="PGBD-like_sf"/>
</dbReference>
<feature type="domain" description="Peptidoglycan binding-like" evidence="4">
    <location>
        <begin position="524"/>
        <end position="569"/>
    </location>
</feature>
<keyword evidence="7" id="KW-1185">Reference proteome</keyword>
<comment type="caution">
    <text evidence="6">The sequence shown here is derived from an EMBL/GenBank/DDBJ whole genome shotgun (WGS) entry which is preliminary data.</text>
</comment>
<feature type="compositionally biased region" description="Low complexity" evidence="2">
    <location>
        <begin position="842"/>
        <end position="870"/>
    </location>
</feature>
<feature type="region of interest" description="Disordered" evidence="2">
    <location>
        <begin position="295"/>
        <end position="338"/>
    </location>
</feature>
<dbReference type="Proteomes" id="UP000695562">
    <property type="component" value="Unassembled WGS sequence"/>
</dbReference>
<dbReference type="InterPro" id="IPR036366">
    <property type="entry name" value="PGBDSf"/>
</dbReference>
<feature type="region of interest" description="Disordered" evidence="2">
    <location>
        <begin position="661"/>
        <end position="683"/>
    </location>
</feature>
<feature type="compositionally biased region" description="Low complexity" evidence="2">
    <location>
        <begin position="786"/>
        <end position="817"/>
    </location>
</feature>
<dbReference type="Pfam" id="PF25995">
    <property type="entry name" value="STB6_N"/>
    <property type="match status" value="1"/>
</dbReference>
<feature type="domain" description="STB6-like N-terminal" evidence="5">
    <location>
        <begin position="346"/>
        <end position="485"/>
    </location>
</feature>
<name>A0A8J4PSW9_9MYCE</name>
<feature type="region of interest" description="Disordered" evidence="2">
    <location>
        <begin position="717"/>
        <end position="767"/>
    </location>
</feature>
<feature type="compositionally biased region" description="Low complexity" evidence="2">
    <location>
        <begin position="54"/>
        <end position="116"/>
    </location>
</feature>
<dbReference type="PANTHER" id="PTHR31011">
    <property type="entry name" value="PROTEIN STB2-RELATED"/>
    <property type="match status" value="1"/>
</dbReference>
<keyword evidence="3" id="KW-0472">Membrane</keyword>
<dbReference type="AlphaFoldDB" id="A0A8J4PSW9"/>